<dbReference type="Proteomes" id="UP000190286">
    <property type="component" value="Unassembled WGS sequence"/>
</dbReference>
<evidence type="ECO:0000313" key="1">
    <source>
        <dbReference type="EMBL" id="SKA94986.1"/>
    </source>
</evidence>
<dbReference type="GeneID" id="93338996"/>
<accession>A0A1T4XZP1</accession>
<protein>
    <submittedName>
        <fullName evidence="1">Uncharacterized protein</fullName>
    </submittedName>
</protein>
<evidence type="ECO:0000313" key="2">
    <source>
        <dbReference type="Proteomes" id="UP000190286"/>
    </source>
</evidence>
<dbReference type="Gene3D" id="3.90.1150.10">
    <property type="entry name" value="Aspartate Aminotransferase, domain 1"/>
    <property type="match status" value="1"/>
</dbReference>
<keyword evidence="2" id="KW-1185">Reference proteome</keyword>
<dbReference type="InterPro" id="IPR015422">
    <property type="entry name" value="PyrdxlP-dep_Trfase_small"/>
</dbReference>
<dbReference type="AlphaFoldDB" id="A0A1T4XZP1"/>
<organism evidence="1 2">
    <name type="scientific">Gemmiger formicilis</name>
    <dbReference type="NCBI Taxonomy" id="745368"/>
    <lineage>
        <taxon>Bacteria</taxon>
        <taxon>Bacillati</taxon>
        <taxon>Bacillota</taxon>
        <taxon>Clostridia</taxon>
        <taxon>Eubacteriales</taxon>
        <taxon>Gemmiger</taxon>
    </lineage>
</organism>
<dbReference type="EMBL" id="FUYF01000024">
    <property type="protein sequence ID" value="SKA94986.1"/>
    <property type="molecule type" value="Genomic_DNA"/>
</dbReference>
<sequence length="147" mass="16312">MQYTDLTRKELQREYSRLTRKYTDFIRQPVELDLTTEDSLPGCANRRAVKHFGTVLDKELRDTGAAHPAQAPDAVAALATMPGCAHRTVELCRKAGVRFDAIDHCTVLARTIPEDIRSDELTHVASVFAVSARMAALESLQGTLMRA</sequence>
<dbReference type="RefSeq" id="WP_078785389.1">
    <property type="nucleotide sequence ID" value="NZ_DAWARX010000028.1"/>
</dbReference>
<proteinExistence type="predicted"/>
<name>A0A1T4XZP1_9FIRM</name>
<reference evidence="1 2" key="1">
    <citation type="submission" date="2017-02" db="EMBL/GenBank/DDBJ databases">
        <authorList>
            <person name="Peterson S.W."/>
        </authorList>
    </citation>
    <scope>NUCLEOTIDE SEQUENCE [LARGE SCALE GENOMIC DNA]</scope>
    <source>
        <strain evidence="1 2">ATCC 27749</strain>
    </source>
</reference>
<gene>
    <name evidence="1" type="ORF">SAMN02745178_02562</name>
</gene>
<dbReference type="STRING" id="745368.SAMN02745178_02562"/>